<evidence type="ECO:0000256" key="1">
    <source>
        <dbReference type="SAM" id="MobiDB-lite"/>
    </source>
</evidence>
<dbReference type="AlphaFoldDB" id="A0A0A2ID48"/>
<comment type="caution">
    <text evidence="2">The sequence shown here is derived from an EMBL/GenBank/DDBJ whole genome shotgun (WGS) entry which is preliminary data.</text>
</comment>
<gene>
    <name evidence="2" type="ORF">PEX2_062370</name>
</gene>
<evidence type="ECO:0000313" key="3">
    <source>
        <dbReference type="Proteomes" id="UP000030143"/>
    </source>
</evidence>
<dbReference type="GeneID" id="27678928"/>
<dbReference type="HOGENOM" id="CLU_193971_0_0_1"/>
<evidence type="ECO:0000313" key="2">
    <source>
        <dbReference type="EMBL" id="KGO52955.1"/>
    </source>
</evidence>
<dbReference type="RefSeq" id="XP_016595633.1">
    <property type="nucleotide sequence ID" value="XM_016743508.1"/>
</dbReference>
<protein>
    <submittedName>
        <fullName evidence="2">Uncharacterized protein</fullName>
    </submittedName>
</protein>
<dbReference type="OrthoDB" id="4501485at2759"/>
<name>A0A0A2ID48_PENEN</name>
<sequence length="80" mass="8308">MSIPEPRTTTAANGTSKNAVSQGNVSQVPGSSRSSVDRFARAPASEGPYFAGARMPERSAHLTGLSSQLNAMEEILKTGS</sequence>
<dbReference type="PhylomeDB" id="A0A0A2ID48"/>
<feature type="region of interest" description="Disordered" evidence="1">
    <location>
        <begin position="1"/>
        <end position="40"/>
    </location>
</feature>
<accession>A0A0A2ID48</accession>
<keyword evidence="3" id="KW-1185">Reference proteome</keyword>
<feature type="compositionally biased region" description="Polar residues" evidence="1">
    <location>
        <begin position="7"/>
        <end position="34"/>
    </location>
</feature>
<dbReference type="Proteomes" id="UP000030143">
    <property type="component" value="Unassembled WGS sequence"/>
</dbReference>
<organism evidence="2 3">
    <name type="scientific">Penicillium expansum</name>
    <name type="common">Blue mold rot fungus</name>
    <dbReference type="NCBI Taxonomy" id="27334"/>
    <lineage>
        <taxon>Eukaryota</taxon>
        <taxon>Fungi</taxon>
        <taxon>Dikarya</taxon>
        <taxon>Ascomycota</taxon>
        <taxon>Pezizomycotina</taxon>
        <taxon>Eurotiomycetes</taxon>
        <taxon>Eurotiomycetidae</taxon>
        <taxon>Eurotiales</taxon>
        <taxon>Aspergillaceae</taxon>
        <taxon>Penicillium</taxon>
    </lineage>
</organism>
<dbReference type="EMBL" id="JQFZ01000253">
    <property type="protein sequence ID" value="KGO52955.1"/>
    <property type="molecule type" value="Genomic_DNA"/>
</dbReference>
<dbReference type="VEuPathDB" id="FungiDB:PEXP_031510"/>
<reference evidence="2 3" key="1">
    <citation type="journal article" date="2015" name="Mol. Plant Microbe Interact.">
        <title>Genome, transcriptome, and functional analyses of Penicillium expansum provide new insights into secondary metabolism and pathogenicity.</title>
        <authorList>
            <person name="Ballester A.R."/>
            <person name="Marcet-Houben M."/>
            <person name="Levin E."/>
            <person name="Sela N."/>
            <person name="Selma-Lazaro C."/>
            <person name="Carmona L."/>
            <person name="Wisniewski M."/>
            <person name="Droby S."/>
            <person name="Gonzalez-Candelas L."/>
            <person name="Gabaldon T."/>
        </authorList>
    </citation>
    <scope>NUCLEOTIDE SEQUENCE [LARGE SCALE GENOMIC DNA]</scope>
    <source>
        <strain evidence="2 3">MD-8</strain>
    </source>
</reference>
<proteinExistence type="predicted"/>